<accession>A0A0K6ITW0</accession>
<dbReference type="PANTHER" id="PTHR34848:SF1">
    <property type="entry name" value="BIFUNCTIONAL ADENOSYLCOBALAMIN BIOSYNTHESIS PROTEIN COBU"/>
    <property type="match status" value="1"/>
</dbReference>
<feature type="binding site" evidence="16">
    <location>
        <begin position="8"/>
        <end position="15"/>
    </location>
    <ligand>
        <name>GTP</name>
        <dbReference type="ChEBI" id="CHEBI:37565"/>
    </ligand>
</feature>
<keyword evidence="8 14" id="KW-0169">Cobalamin biosynthesis</keyword>
<sequence length="177" mass="19037">MSAHFLLGGARSGKSALAQRLAEESALPVTVIVTGEPRDAEMAERIARHRRERPAHWRTVEAPFALADALRAHAAPGRFVLVDCLTLWLSNWLLACLDDTPRRGPEEFSAERAALLELVAAPPGPLVLVANEVGLGLVPETALGRRFRDEAGRLNQDVAARAAAVSFVAAGLPLRLK</sequence>
<feature type="binding site" evidence="16">
    <location>
        <position position="61"/>
    </location>
    <ligand>
        <name>GTP</name>
        <dbReference type="ChEBI" id="CHEBI:37565"/>
    </ligand>
</feature>
<comment type="pathway">
    <text evidence="5 14">Cofactor biosynthesis; adenosylcobalamin biosynthesis; adenosylcobalamin from cob(II)yrinate a,c-diamide: step 6/7.</text>
</comment>
<name>A0A0K6ITW0_9PROT</name>
<evidence type="ECO:0000313" key="18">
    <source>
        <dbReference type="Proteomes" id="UP000182108"/>
    </source>
</evidence>
<evidence type="ECO:0000256" key="6">
    <source>
        <dbReference type="ARBA" id="ARBA00005159"/>
    </source>
</evidence>
<evidence type="ECO:0000256" key="12">
    <source>
        <dbReference type="ARBA" id="ARBA00022840"/>
    </source>
</evidence>
<reference evidence="18" key="1">
    <citation type="submission" date="2015-08" db="EMBL/GenBank/DDBJ databases">
        <authorList>
            <person name="Babu N.S."/>
            <person name="Beckwith C.J."/>
            <person name="Beseler K.G."/>
            <person name="Brison A."/>
            <person name="Carone J.V."/>
            <person name="Caskin T.P."/>
            <person name="Diamond M."/>
            <person name="Durham M.E."/>
            <person name="Foxe J.M."/>
            <person name="Go M."/>
            <person name="Henderson B.A."/>
            <person name="Jones I.B."/>
            <person name="McGettigan J.A."/>
            <person name="Micheletti S.J."/>
            <person name="Nasrallah M.E."/>
            <person name="Ortiz D."/>
            <person name="Piller C.R."/>
            <person name="Privatt S.R."/>
            <person name="Schneider S.L."/>
            <person name="Sharp S."/>
            <person name="Smith T.C."/>
            <person name="Stanton J.D."/>
            <person name="Ullery H.E."/>
            <person name="Wilson R.J."/>
            <person name="Serrano M.G."/>
            <person name="Buck G."/>
            <person name="Lee V."/>
            <person name="Wang Y."/>
            <person name="Carvalho R."/>
            <person name="Voegtly L."/>
            <person name="Shi R."/>
            <person name="Duckworth R."/>
            <person name="Johnson A."/>
            <person name="Loviza R."/>
            <person name="Walstead R."/>
            <person name="Shah Z."/>
            <person name="Kiflezghi M."/>
            <person name="Wade K."/>
            <person name="Ball S.L."/>
            <person name="Bradley K.W."/>
            <person name="Asai D.J."/>
            <person name="Bowman C.A."/>
            <person name="Russell D.A."/>
            <person name="Pope W.H."/>
            <person name="Jacobs-Sera D."/>
            <person name="Hendrix R.W."/>
            <person name="Hatfull G.F."/>
        </authorList>
    </citation>
    <scope>NUCLEOTIDE SEQUENCE [LARGE SCALE GENOMIC DNA]</scope>
    <source>
        <strain evidence="18">JCM 19170</strain>
    </source>
</reference>
<feature type="binding site" evidence="16">
    <location>
        <position position="83"/>
    </location>
    <ligand>
        <name>GTP</name>
        <dbReference type="ChEBI" id="CHEBI:37565"/>
    </ligand>
</feature>
<dbReference type="GO" id="GO:0005525">
    <property type="term" value="F:GTP binding"/>
    <property type="evidence" value="ECO:0007669"/>
    <property type="project" value="UniProtKB-UniRule"/>
</dbReference>
<protein>
    <recommendedName>
        <fullName evidence="14">Bifunctional adenosylcobalamin biosynthesis protein</fullName>
        <ecNumber evidence="14">2.7.1.156</ecNumber>
        <ecNumber evidence="14">2.7.7.62</ecNumber>
    </recommendedName>
</protein>
<evidence type="ECO:0000256" key="3">
    <source>
        <dbReference type="ARBA" id="ARBA00001522"/>
    </source>
</evidence>
<comment type="similarity">
    <text evidence="7 14">Belongs to the CobU/CobP family.</text>
</comment>
<dbReference type="EMBL" id="CYHH01000004">
    <property type="protein sequence ID" value="CUB06762.1"/>
    <property type="molecule type" value="Genomic_DNA"/>
</dbReference>
<dbReference type="EC" id="2.7.7.62" evidence="14"/>
<comment type="catalytic activity">
    <reaction evidence="2 14">
        <text>adenosylcob(III)inamide phosphate + GTP + H(+) = adenosylcob(III)inamide-GDP + diphosphate</text>
        <dbReference type="Rhea" id="RHEA:22712"/>
        <dbReference type="ChEBI" id="CHEBI:15378"/>
        <dbReference type="ChEBI" id="CHEBI:33019"/>
        <dbReference type="ChEBI" id="CHEBI:37565"/>
        <dbReference type="ChEBI" id="CHEBI:58502"/>
        <dbReference type="ChEBI" id="CHEBI:60487"/>
        <dbReference type="EC" id="2.7.7.62"/>
    </reaction>
</comment>
<dbReference type="OrthoDB" id="9788370at2"/>
<evidence type="ECO:0000256" key="15">
    <source>
        <dbReference type="PIRSR" id="PIRSR006135-1"/>
    </source>
</evidence>
<keyword evidence="10 14" id="KW-0547">Nucleotide-binding</keyword>
<comment type="catalytic activity">
    <reaction evidence="1 14">
        <text>adenosylcob(III)inamide + ATP = adenosylcob(III)inamide phosphate + ADP + H(+)</text>
        <dbReference type="Rhea" id="RHEA:15769"/>
        <dbReference type="ChEBI" id="CHEBI:2480"/>
        <dbReference type="ChEBI" id="CHEBI:15378"/>
        <dbReference type="ChEBI" id="CHEBI:30616"/>
        <dbReference type="ChEBI" id="CHEBI:58502"/>
        <dbReference type="ChEBI" id="CHEBI:456216"/>
        <dbReference type="EC" id="2.7.1.156"/>
    </reaction>
</comment>
<comment type="catalytic activity">
    <reaction evidence="3">
        <text>adenosylcob(III)inamide + GTP = adenosylcob(III)inamide phosphate + GDP + H(+)</text>
        <dbReference type="Rhea" id="RHEA:15765"/>
        <dbReference type="ChEBI" id="CHEBI:2480"/>
        <dbReference type="ChEBI" id="CHEBI:15378"/>
        <dbReference type="ChEBI" id="CHEBI:37565"/>
        <dbReference type="ChEBI" id="CHEBI:58189"/>
        <dbReference type="ChEBI" id="CHEBI:58502"/>
        <dbReference type="EC" id="2.7.1.156"/>
    </reaction>
</comment>
<dbReference type="GO" id="GO:0005524">
    <property type="term" value="F:ATP binding"/>
    <property type="evidence" value="ECO:0007669"/>
    <property type="project" value="UniProtKB-UniRule"/>
</dbReference>
<dbReference type="UniPathway" id="UPA00148">
    <property type="reaction ID" value="UER00236"/>
</dbReference>
<evidence type="ECO:0000256" key="11">
    <source>
        <dbReference type="ARBA" id="ARBA00022777"/>
    </source>
</evidence>
<evidence type="ECO:0000256" key="2">
    <source>
        <dbReference type="ARBA" id="ARBA00000711"/>
    </source>
</evidence>
<dbReference type="InterPro" id="IPR003203">
    <property type="entry name" value="CobU/CobP"/>
</dbReference>
<proteinExistence type="inferred from homology"/>
<keyword evidence="18" id="KW-1185">Reference proteome</keyword>
<dbReference type="RefSeq" id="WP_055423238.1">
    <property type="nucleotide sequence ID" value="NZ_CYHH01000004.1"/>
</dbReference>
<keyword evidence="12 14" id="KW-0067">ATP-binding</keyword>
<dbReference type="NCBIfam" id="NF004469">
    <property type="entry name" value="PRK05800.1"/>
    <property type="match status" value="1"/>
</dbReference>
<comment type="function">
    <text evidence="4 14">Catalyzes ATP-dependent phosphorylation of adenosylcobinamide and addition of GMP to adenosylcobinamide phosphate.</text>
</comment>
<keyword evidence="11 14" id="KW-0418">Kinase</keyword>
<dbReference type="GO" id="GO:0043752">
    <property type="term" value="F:adenosylcobinamide kinase activity"/>
    <property type="evidence" value="ECO:0007669"/>
    <property type="project" value="UniProtKB-EC"/>
</dbReference>
<evidence type="ECO:0000256" key="16">
    <source>
        <dbReference type="PIRSR" id="PIRSR006135-2"/>
    </source>
</evidence>
<evidence type="ECO:0000256" key="7">
    <source>
        <dbReference type="ARBA" id="ARBA00007490"/>
    </source>
</evidence>
<dbReference type="PIRSF" id="PIRSF006135">
    <property type="entry name" value="CobU"/>
    <property type="match status" value="1"/>
</dbReference>
<dbReference type="GO" id="GO:0008820">
    <property type="term" value="F:cobinamide phosphate guanylyltransferase activity"/>
    <property type="evidence" value="ECO:0007669"/>
    <property type="project" value="UniProtKB-UniRule"/>
</dbReference>
<dbReference type="Proteomes" id="UP000182108">
    <property type="component" value="Unassembled WGS sequence"/>
</dbReference>
<feature type="binding site" evidence="16">
    <location>
        <begin position="50"/>
        <end position="53"/>
    </location>
    <ligand>
        <name>GTP</name>
        <dbReference type="ChEBI" id="CHEBI:37565"/>
    </ligand>
</feature>
<dbReference type="CDD" id="cd00544">
    <property type="entry name" value="CobU"/>
    <property type="match status" value="1"/>
</dbReference>
<dbReference type="Gene3D" id="3.40.50.300">
    <property type="entry name" value="P-loop containing nucleotide triphosphate hydrolases"/>
    <property type="match status" value="1"/>
</dbReference>
<dbReference type="InterPro" id="IPR027417">
    <property type="entry name" value="P-loop_NTPase"/>
</dbReference>
<keyword evidence="9 14" id="KW-0808">Transferase</keyword>
<dbReference type="AlphaFoldDB" id="A0A0K6ITW0"/>
<dbReference type="PANTHER" id="PTHR34848">
    <property type="match status" value="1"/>
</dbReference>
<comment type="pathway">
    <text evidence="6 14">Cofactor biosynthesis; adenosylcobalamin biosynthesis; adenosylcobalamin from cob(II)yrinate a,c-diamide: step 5/7.</text>
</comment>
<evidence type="ECO:0000256" key="8">
    <source>
        <dbReference type="ARBA" id="ARBA00022573"/>
    </source>
</evidence>
<evidence type="ECO:0000256" key="1">
    <source>
        <dbReference type="ARBA" id="ARBA00000312"/>
    </source>
</evidence>
<dbReference type="Pfam" id="PF02283">
    <property type="entry name" value="CobU"/>
    <property type="match status" value="1"/>
</dbReference>
<keyword evidence="13 14" id="KW-0342">GTP-binding</keyword>
<evidence type="ECO:0000313" key="17">
    <source>
        <dbReference type="EMBL" id="CUB06762.1"/>
    </source>
</evidence>
<dbReference type="GO" id="GO:0009236">
    <property type="term" value="P:cobalamin biosynthetic process"/>
    <property type="evidence" value="ECO:0007669"/>
    <property type="project" value="UniProtKB-UniRule"/>
</dbReference>
<gene>
    <name evidence="17" type="ORF">Ga0061068_10434</name>
</gene>
<evidence type="ECO:0000256" key="10">
    <source>
        <dbReference type="ARBA" id="ARBA00022741"/>
    </source>
</evidence>
<evidence type="ECO:0000256" key="4">
    <source>
        <dbReference type="ARBA" id="ARBA00003889"/>
    </source>
</evidence>
<evidence type="ECO:0000256" key="14">
    <source>
        <dbReference type="PIRNR" id="PIRNR006135"/>
    </source>
</evidence>
<evidence type="ECO:0000256" key="13">
    <source>
        <dbReference type="ARBA" id="ARBA00023134"/>
    </source>
</evidence>
<dbReference type="SUPFAM" id="SSF52540">
    <property type="entry name" value="P-loop containing nucleoside triphosphate hydrolases"/>
    <property type="match status" value="1"/>
</dbReference>
<organism evidence="17 18">
    <name type="scientific">Tepidiphilus thermophilus</name>
    <dbReference type="NCBI Taxonomy" id="876478"/>
    <lineage>
        <taxon>Bacteria</taxon>
        <taxon>Pseudomonadati</taxon>
        <taxon>Pseudomonadota</taxon>
        <taxon>Hydrogenophilia</taxon>
        <taxon>Hydrogenophilales</taxon>
        <taxon>Hydrogenophilaceae</taxon>
        <taxon>Tepidiphilus</taxon>
    </lineage>
</organism>
<evidence type="ECO:0000256" key="5">
    <source>
        <dbReference type="ARBA" id="ARBA00004692"/>
    </source>
</evidence>
<feature type="active site" description="GMP-histidine intermediate" evidence="15">
    <location>
        <position position="49"/>
    </location>
</feature>
<evidence type="ECO:0000256" key="9">
    <source>
        <dbReference type="ARBA" id="ARBA00022679"/>
    </source>
</evidence>
<dbReference type="EC" id="2.7.1.156" evidence="14"/>